<organism evidence="1 2">
    <name type="scientific">Penicillium chermesinum</name>
    <dbReference type="NCBI Taxonomy" id="63820"/>
    <lineage>
        <taxon>Eukaryota</taxon>
        <taxon>Fungi</taxon>
        <taxon>Dikarya</taxon>
        <taxon>Ascomycota</taxon>
        <taxon>Pezizomycotina</taxon>
        <taxon>Eurotiomycetes</taxon>
        <taxon>Eurotiomycetidae</taxon>
        <taxon>Eurotiales</taxon>
        <taxon>Aspergillaceae</taxon>
        <taxon>Penicillium</taxon>
    </lineage>
</organism>
<dbReference type="RefSeq" id="XP_058335191.1">
    <property type="nucleotide sequence ID" value="XM_058472050.1"/>
</dbReference>
<dbReference type="GeneID" id="83199353"/>
<dbReference type="Gene3D" id="1.20.1290.10">
    <property type="entry name" value="AhpD-like"/>
    <property type="match status" value="1"/>
</dbReference>
<dbReference type="Proteomes" id="UP001150941">
    <property type="component" value="Unassembled WGS sequence"/>
</dbReference>
<dbReference type="OrthoDB" id="5537330at2759"/>
<keyword evidence="2" id="KW-1185">Reference proteome</keyword>
<sequence length="252" mass="28457">MAPDTSKLPALFRQIKDEFPSSISPHGWYILAASALITVSNPANINFLYEFLIAQPEWSTHEQRKVLSRRLREQMLKQWTVVGIPKVITAVRALATVEAPEDADDSFSKEGETMSPETRARGRELCHAIYGEDRFEDIMASWGSMRTDITWTADNIIYGIFLSDERILNRQETTIMSYSCMACMGLLGTSRRHLVGLRKNGASDEECNAVRSCTMLIADWAGVETDNWITIRDLAVEPKGKEMHDQIKIGQI</sequence>
<dbReference type="AlphaFoldDB" id="A0A9W9PJ79"/>
<name>A0A9W9PJ79_9EURO</name>
<comment type="caution">
    <text evidence="1">The sequence shown here is derived from an EMBL/GenBank/DDBJ whole genome shotgun (WGS) entry which is preliminary data.</text>
</comment>
<accession>A0A9W9PJ79</accession>
<evidence type="ECO:0000313" key="2">
    <source>
        <dbReference type="Proteomes" id="UP001150941"/>
    </source>
</evidence>
<gene>
    <name evidence="1" type="ORF">N7468_002753</name>
</gene>
<evidence type="ECO:0000313" key="1">
    <source>
        <dbReference type="EMBL" id="KAJ5247770.1"/>
    </source>
</evidence>
<dbReference type="InterPro" id="IPR052999">
    <property type="entry name" value="PTS1_Protein"/>
</dbReference>
<dbReference type="SUPFAM" id="SSF69118">
    <property type="entry name" value="AhpD-like"/>
    <property type="match status" value="1"/>
</dbReference>
<reference evidence="1" key="1">
    <citation type="submission" date="2022-11" db="EMBL/GenBank/DDBJ databases">
        <authorList>
            <person name="Petersen C."/>
        </authorList>
    </citation>
    <scope>NUCLEOTIDE SEQUENCE</scope>
    <source>
        <strain evidence="1">IBT 19713</strain>
    </source>
</reference>
<dbReference type="InterPro" id="IPR029032">
    <property type="entry name" value="AhpD-like"/>
</dbReference>
<proteinExistence type="predicted"/>
<dbReference type="PANTHER" id="PTHR28180">
    <property type="entry name" value="CONSERVED MITOCHONDRIAL PROTEIN-RELATED"/>
    <property type="match status" value="1"/>
</dbReference>
<reference evidence="1" key="2">
    <citation type="journal article" date="2023" name="IMA Fungus">
        <title>Comparative genomic study of the Penicillium genus elucidates a diverse pangenome and 15 lateral gene transfer events.</title>
        <authorList>
            <person name="Petersen C."/>
            <person name="Sorensen T."/>
            <person name="Nielsen M.R."/>
            <person name="Sondergaard T.E."/>
            <person name="Sorensen J.L."/>
            <person name="Fitzpatrick D.A."/>
            <person name="Frisvad J.C."/>
            <person name="Nielsen K.L."/>
        </authorList>
    </citation>
    <scope>NUCLEOTIDE SEQUENCE</scope>
    <source>
        <strain evidence="1">IBT 19713</strain>
    </source>
</reference>
<protein>
    <submittedName>
        <fullName evidence="1">Uncharacterized protein</fullName>
    </submittedName>
</protein>
<dbReference type="EMBL" id="JAPQKS010000002">
    <property type="protein sequence ID" value="KAJ5247770.1"/>
    <property type="molecule type" value="Genomic_DNA"/>
</dbReference>